<proteinExistence type="predicted"/>
<evidence type="ECO:0000313" key="2">
    <source>
        <dbReference type="EMBL" id="CAG6744298.1"/>
    </source>
</evidence>
<feature type="transmembrane region" description="Helical" evidence="1">
    <location>
        <begin position="21"/>
        <end position="38"/>
    </location>
</feature>
<organism evidence="2">
    <name type="scientific">Cacopsylla melanoneura</name>
    <dbReference type="NCBI Taxonomy" id="428564"/>
    <lineage>
        <taxon>Eukaryota</taxon>
        <taxon>Metazoa</taxon>
        <taxon>Ecdysozoa</taxon>
        <taxon>Arthropoda</taxon>
        <taxon>Hexapoda</taxon>
        <taxon>Insecta</taxon>
        <taxon>Pterygota</taxon>
        <taxon>Neoptera</taxon>
        <taxon>Paraneoptera</taxon>
        <taxon>Hemiptera</taxon>
        <taxon>Sternorrhyncha</taxon>
        <taxon>Psylloidea</taxon>
        <taxon>Psyllidae</taxon>
        <taxon>Psyllinae</taxon>
        <taxon>Cacopsylla</taxon>
    </lineage>
</organism>
<feature type="transmembrane region" description="Helical" evidence="1">
    <location>
        <begin position="44"/>
        <end position="66"/>
    </location>
</feature>
<sequence>MLHFFLSSPSFRNSSPSIYSCLYTPSPPIFAIFLLFPFHLFPSLYFISSPSFCSSPFIYSCVYFIFSSPYLSPPLFSSDSLLSKEEMVMYLNFPPKSLADRYKL</sequence>
<accession>A0A8D9E862</accession>
<reference evidence="2" key="1">
    <citation type="submission" date="2021-05" db="EMBL/GenBank/DDBJ databases">
        <authorList>
            <person name="Alioto T."/>
            <person name="Alioto T."/>
            <person name="Gomez Garrido J."/>
        </authorList>
    </citation>
    <scope>NUCLEOTIDE SEQUENCE</scope>
</reference>
<protein>
    <submittedName>
        <fullName evidence="2">Uncharacterized protein</fullName>
    </submittedName>
</protein>
<keyword evidence="1" id="KW-0812">Transmembrane</keyword>
<keyword evidence="1" id="KW-0472">Membrane</keyword>
<keyword evidence="1" id="KW-1133">Transmembrane helix</keyword>
<dbReference type="AlphaFoldDB" id="A0A8D9E862"/>
<evidence type="ECO:0000256" key="1">
    <source>
        <dbReference type="SAM" id="Phobius"/>
    </source>
</evidence>
<name>A0A8D9E862_9HEMI</name>
<dbReference type="EMBL" id="HBUF01463651">
    <property type="protein sequence ID" value="CAG6744298.1"/>
    <property type="molecule type" value="Transcribed_RNA"/>
</dbReference>